<protein>
    <submittedName>
        <fullName evidence="2">Uncharacterized protein</fullName>
    </submittedName>
</protein>
<keyword evidence="1" id="KW-0812">Transmembrane</keyword>
<organism evidence="2">
    <name type="scientific">uncultured Dysgonomonas sp</name>
    <dbReference type="NCBI Taxonomy" id="206096"/>
    <lineage>
        <taxon>Bacteria</taxon>
        <taxon>Pseudomonadati</taxon>
        <taxon>Bacteroidota</taxon>
        <taxon>Bacteroidia</taxon>
        <taxon>Bacteroidales</taxon>
        <taxon>Dysgonomonadaceae</taxon>
        <taxon>Dysgonomonas</taxon>
        <taxon>environmental samples</taxon>
    </lineage>
</organism>
<evidence type="ECO:0000256" key="1">
    <source>
        <dbReference type="SAM" id="Phobius"/>
    </source>
</evidence>
<accession>A0A212J416</accession>
<feature type="transmembrane region" description="Helical" evidence="1">
    <location>
        <begin position="21"/>
        <end position="43"/>
    </location>
</feature>
<sequence>MRWLIGIISQKDRDIMKKYANKILAGMIAIVVVCIVVIVYKLIDVLTASL</sequence>
<proteinExistence type="predicted"/>
<dbReference type="AlphaFoldDB" id="A0A212J416"/>
<name>A0A212J416_9BACT</name>
<gene>
    <name evidence="2" type="ORF">KL86DYS1_10987</name>
</gene>
<keyword evidence="1" id="KW-1133">Transmembrane helix</keyword>
<keyword evidence="1" id="KW-0472">Membrane</keyword>
<evidence type="ECO:0000313" key="2">
    <source>
        <dbReference type="EMBL" id="SBV93895.1"/>
    </source>
</evidence>
<reference evidence="2" key="1">
    <citation type="submission" date="2016-04" db="EMBL/GenBank/DDBJ databases">
        <authorList>
            <person name="Evans L.H."/>
            <person name="Alamgir A."/>
            <person name="Owens N."/>
            <person name="Weber N.D."/>
            <person name="Virtaneva K."/>
            <person name="Barbian K."/>
            <person name="Babar A."/>
            <person name="Rosenke K."/>
        </authorList>
    </citation>
    <scope>NUCLEOTIDE SEQUENCE</scope>
    <source>
        <strain evidence="2">86-1</strain>
    </source>
</reference>
<dbReference type="EMBL" id="FLUM01000001">
    <property type="protein sequence ID" value="SBV93895.1"/>
    <property type="molecule type" value="Genomic_DNA"/>
</dbReference>